<dbReference type="InterPro" id="IPR036812">
    <property type="entry name" value="NAD(P)_OxRdtase_dom_sf"/>
</dbReference>
<dbReference type="FunFam" id="3.20.20.100:FF:000004">
    <property type="entry name" value="Oxidoreductase, aldo/keto reductase"/>
    <property type="match status" value="1"/>
</dbReference>
<feature type="domain" description="NADP-dependent oxidoreductase" evidence="2">
    <location>
        <begin position="22"/>
        <end position="340"/>
    </location>
</feature>
<gene>
    <name evidence="3" type="ORF">LRAMOSA09689</name>
</gene>
<dbReference type="GO" id="GO:0005829">
    <property type="term" value="C:cytosol"/>
    <property type="evidence" value="ECO:0007669"/>
    <property type="project" value="UniProtKB-ARBA"/>
</dbReference>
<dbReference type="SUPFAM" id="SSF51430">
    <property type="entry name" value="NAD(P)-linked oxidoreductase"/>
    <property type="match status" value="1"/>
</dbReference>
<dbReference type="InterPro" id="IPR050523">
    <property type="entry name" value="AKR_Detox_Biosynth"/>
</dbReference>
<dbReference type="PANTHER" id="PTHR43364">
    <property type="entry name" value="NADH-SPECIFIC METHYLGLYOXAL REDUCTASE-RELATED"/>
    <property type="match status" value="1"/>
</dbReference>
<evidence type="ECO:0000259" key="2">
    <source>
        <dbReference type="Pfam" id="PF00248"/>
    </source>
</evidence>
<dbReference type="Gene3D" id="3.20.20.100">
    <property type="entry name" value="NADP-dependent oxidoreductase domain"/>
    <property type="match status" value="1"/>
</dbReference>
<dbReference type="GO" id="GO:0016491">
    <property type="term" value="F:oxidoreductase activity"/>
    <property type="evidence" value="ECO:0007669"/>
    <property type="project" value="UniProtKB-KW"/>
</dbReference>
<evidence type="ECO:0000256" key="1">
    <source>
        <dbReference type="ARBA" id="ARBA00023002"/>
    </source>
</evidence>
<protein>
    <recommendedName>
        <fullName evidence="2">NADP-dependent oxidoreductase domain-containing protein</fullName>
    </recommendedName>
</protein>
<dbReference type="CDD" id="cd19079">
    <property type="entry name" value="AKR_EcYajO-like"/>
    <property type="match status" value="1"/>
</dbReference>
<accession>A0A077WHC2</accession>
<organism evidence="3">
    <name type="scientific">Lichtheimia ramosa</name>
    <dbReference type="NCBI Taxonomy" id="688394"/>
    <lineage>
        <taxon>Eukaryota</taxon>
        <taxon>Fungi</taxon>
        <taxon>Fungi incertae sedis</taxon>
        <taxon>Mucoromycota</taxon>
        <taxon>Mucoromycotina</taxon>
        <taxon>Mucoromycetes</taxon>
        <taxon>Mucorales</taxon>
        <taxon>Lichtheimiaceae</taxon>
        <taxon>Lichtheimia</taxon>
    </lineage>
</organism>
<proteinExistence type="predicted"/>
<evidence type="ECO:0000313" key="3">
    <source>
        <dbReference type="EMBL" id="CDS07166.1"/>
    </source>
</evidence>
<keyword evidence="1" id="KW-0560">Oxidoreductase</keyword>
<sequence>MATKESKMQYVRFGNTGLRVSKIALGCMSYGSSQWQDWVKDEQESLAMIEKAYKAGINFFDTADGYSNGESERILGKAIKQFNMDRNRIVVATKVFFPVADDVSNNWLGGRDPSQDPVLVNRYGLSRKHIFDAVDASLERLQLDYIDLYQIHRLDPDTPMEEIMCALNDLVRMGKVRYIGASSMYAWQFQKLNNIAEKHGWTRFVSMQNMYNLIYREEEREMMPYCADQGIAVIPWSPLARGLLTGKNRQSTRSSTDRAIKRFFDQASEANNDAIVDRVVEIAEKKGTAPAHVALAWVLSKPFVTAPIVGISKEGHLEDAIQALGVELTKEEIESLESLYMPRRVHSMN</sequence>
<dbReference type="Pfam" id="PF00248">
    <property type="entry name" value="Aldo_ket_red"/>
    <property type="match status" value="1"/>
</dbReference>
<reference evidence="3" key="1">
    <citation type="journal article" date="2014" name="Genome Announc.">
        <title>De novo whole-genome sequence and genome annotation of Lichtheimia ramosa.</title>
        <authorList>
            <person name="Linde J."/>
            <person name="Schwartze V."/>
            <person name="Binder U."/>
            <person name="Lass-Florl C."/>
            <person name="Voigt K."/>
            <person name="Horn F."/>
        </authorList>
    </citation>
    <scope>NUCLEOTIDE SEQUENCE</scope>
    <source>
        <strain evidence="3">JMRC FSU:6197</strain>
    </source>
</reference>
<dbReference type="EMBL" id="LK023323">
    <property type="protein sequence ID" value="CDS07166.1"/>
    <property type="molecule type" value="Genomic_DNA"/>
</dbReference>
<dbReference type="OrthoDB" id="37537at2759"/>
<dbReference type="PANTHER" id="PTHR43364:SF4">
    <property type="entry name" value="NAD(P)-LINKED OXIDOREDUCTASE SUPERFAMILY PROTEIN"/>
    <property type="match status" value="1"/>
</dbReference>
<name>A0A077WHC2_9FUNG</name>
<dbReference type="InterPro" id="IPR023210">
    <property type="entry name" value="NADP_OxRdtase_dom"/>
</dbReference>
<dbReference type="AlphaFoldDB" id="A0A077WHC2"/>